<sequence length="221" mass="25659">MTRRHWGILKQTPFSHLMDIEPIVKERNILDALMQVFDERTRTFKLGESHLHLRAEDVSLLLGLKCEGIVKYFTKSVDRNKDCLVRVLQGLVLKKDHKGKENFVKLLLIYTMGFLFFSTTYCSTPAWLNHYVDDLSTLGEYAWAHVMHRFVMEDVPAASDLMKDRCFGKLSSPRYLRGCVVALNLWFYEVTGTGKRTYYGNHCASWVTVKVVLRNHLVLKP</sequence>
<accession>A0ACB7VEF4</accession>
<reference evidence="2" key="1">
    <citation type="journal article" date="2022" name="Nat. Commun.">
        <title>Chromosome evolution and the genetic basis of agronomically important traits in greater yam.</title>
        <authorList>
            <person name="Bredeson J.V."/>
            <person name="Lyons J.B."/>
            <person name="Oniyinde I.O."/>
            <person name="Okereke N.R."/>
            <person name="Kolade O."/>
            <person name="Nnabue I."/>
            <person name="Nwadili C.O."/>
            <person name="Hribova E."/>
            <person name="Parker M."/>
            <person name="Nwogha J."/>
            <person name="Shu S."/>
            <person name="Carlson J."/>
            <person name="Kariba R."/>
            <person name="Muthemba S."/>
            <person name="Knop K."/>
            <person name="Barton G.J."/>
            <person name="Sherwood A.V."/>
            <person name="Lopez-Montes A."/>
            <person name="Asiedu R."/>
            <person name="Jamnadass R."/>
            <person name="Muchugi A."/>
            <person name="Goodstein D."/>
            <person name="Egesi C.N."/>
            <person name="Featherston J."/>
            <person name="Asfaw A."/>
            <person name="Simpson G.G."/>
            <person name="Dolezel J."/>
            <person name="Hendre P.S."/>
            <person name="Van Deynze A."/>
            <person name="Kumar P.L."/>
            <person name="Obidiegwu J.E."/>
            <person name="Bhattacharjee R."/>
            <person name="Rokhsar D.S."/>
        </authorList>
    </citation>
    <scope>NUCLEOTIDE SEQUENCE [LARGE SCALE GENOMIC DNA]</scope>
    <source>
        <strain evidence="2">cv. TDa95/00328</strain>
    </source>
</reference>
<evidence type="ECO:0000313" key="1">
    <source>
        <dbReference type="EMBL" id="KAH7672208.1"/>
    </source>
</evidence>
<comment type="caution">
    <text evidence="1">The sequence shown here is derived from an EMBL/GenBank/DDBJ whole genome shotgun (WGS) entry which is preliminary data.</text>
</comment>
<dbReference type="EMBL" id="CM037019">
    <property type="protein sequence ID" value="KAH7672208.1"/>
    <property type="molecule type" value="Genomic_DNA"/>
</dbReference>
<evidence type="ECO:0000313" key="2">
    <source>
        <dbReference type="Proteomes" id="UP000827976"/>
    </source>
</evidence>
<gene>
    <name evidence="1" type="ORF">IHE45_09G039600</name>
</gene>
<protein>
    <submittedName>
        <fullName evidence="1">Uncharacterized protein</fullName>
    </submittedName>
</protein>
<organism evidence="1 2">
    <name type="scientific">Dioscorea alata</name>
    <name type="common">Purple yam</name>
    <dbReference type="NCBI Taxonomy" id="55571"/>
    <lineage>
        <taxon>Eukaryota</taxon>
        <taxon>Viridiplantae</taxon>
        <taxon>Streptophyta</taxon>
        <taxon>Embryophyta</taxon>
        <taxon>Tracheophyta</taxon>
        <taxon>Spermatophyta</taxon>
        <taxon>Magnoliopsida</taxon>
        <taxon>Liliopsida</taxon>
        <taxon>Dioscoreales</taxon>
        <taxon>Dioscoreaceae</taxon>
        <taxon>Dioscorea</taxon>
    </lineage>
</organism>
<proteinExistence type="predicted"/>
<keyword evidence="2" id="KW-1185">Reference proteome</keyword>
<dbReference type="Proteomes" id="UP000827976">
    <property type="component" value="Chromosome 9"/>
</dbReference>
<name>A0ACB7VEF4_DIOAL</name>